<name>A0ABW9ZQD1_9BACT</name>
<sequence>MSRQPWMGKPVTDILFIQLPPLLSLLFIFLFPSFFHSAAGMSDAGWLVLIVLVDVSHVYTTLYRTYFDKHIYRKQKAILTAIPAAGFVAGVILYAMNPLFFWRILAYVAVFHFVRQQYGFVRVYSRQEAAGVINKRVDAIAVYTATLYPLLYWHLSGPRNFNWFLKGDFVYYPSPVLLDIATGLYVLVIALYIVKETVMITRSKTINLPRNGIMAGTFLSWYFGIVYFNGDLVFTLLNVIGHGIPYMALVWIHGRRNMPQPGRNGSLLQWVYQKRAGIFVFLLIVLFFALMEESLWDLFVWKEHDTVLLTAWIPHVNVPHELLAFIVPALALPQITHYILDGFIWKIGKDNFRWSNEKGESSVATV</sequence>
<comment type="caution">
    <text evidence="2">The sequence shown here is derived from an EMBL/GenBank/DDBJ whole genome shotgun (WGS) entry which is preliminary data.</text>
</comment>
<keyword evidence="1" id="KW-1133">Transmembrane helix</keyword>
<dbReference type="RefSeq" id="WP_161817636.1">
    <property type="nucleotide sequence ID" value="NZ_JAACJS010000006.1"/>
</dbReference>
<gene>
    <name evidence="2" type="ORF">GWC95_05180</name>
</gene>
<evidence type="ECO:0000256" key="1">
    <source>
        <dbReference type="SAM" id="Phobius"/>
    </source>
</evidence>
<feature type="transmembrane region" description="Helical" evidence="1">
    <location>
        <begin position="322"/>
        <end position="340"/>
    </location>
</feature>
<proteinExistence type="predicted"/>
<feature type="transmembrane region" description="Helical" evidence="1">
    <location>
        <begin position="206"/>
        <end position="228"/>
    </location>
</feature>
<dbReference type="Proteomes" id="UP000753802">
    <property type="component" value="Unassembled WGS sequence"/>
</dbReference>
<accession>A0ABW9ZQD1</accession>
<feature type="transmembrane region" description="Helical" evidence="1">
    <location>
        <begin position="234"/>
        <end position="254"/>
    </location>
</feature>
<feature type="transmembrane region" description="Helical" evidence="1">
    <location>
        <begin position="44"/>
        <end position="65"/>
    </location>
</feature>
<feature type="transmembrane region" description="Helical" evidence="1">
    <location>
        <begin position="12"/>
        <end position="32"/>
    </location>
</feature>
<keyword evidence="3" id="KW-1185">Reference proteome</keyword>
<keyword evidence="1" id="KW-0812">Transmembrane</keyword>
<feature type="transmembrane region" description="Helical" evidence="1">
    <location>
        <begin position="137"/>
        <end position="155"/>
    </location>
</feature>
<dbReference type="EMBL" id="JAACJS010000006">
    <property type="protein sequence ID" value="NCI49307.1"/>
    <property type="molecule type" value="Genomic_DNA"/>
</dbReference>
<protein>
    <submittedName>
        <fullName evidence="2">Uncharacterized protein</fullName>
    </submittedName>
</protein>
<feature type="transmembrane region" description="Helical" evidence="1">
    <location>
        <begin position="175"/>
        <end position="194"/>
    </location>
</feature>
<reference evidence="2 3" key="1">
    <citation type="submission" date="2020-01" db="EMBL/GenBank/DDBJ databases">
        <title>Genome analysis.</title>
        <authorList>
            <person name="Wu S."/>
            <person name="Wang G."/>
        </authorList>
    </citation>
    <scope>NUCLEOTIDE SEQUENCE [LARGE SCALE GENOMIC DNA]</scope>
    <source>
        <strain evidence="2 3">SYL130</strain>
    </source>
</reference>
<organism evidence="2 3">
    <name type="scientific">Sediminibacterium roseum</name>
    <dbReference type="NCBI Taxonomy" id="1978412"/>
    <lineage>
        <taxon>Bacteria</taxon>
        <taxon>Pseudomonadati</taxon>
        <taxon>Bacteroidota</taxon>
        <taxon>Chitinophagia</taxon>
        <taxon>Chitinophagales</taxon>
        <taxon>Chitinophagaceae</taxon>
        <taxon>Sediminibacterium</taxon>
    </lineage>
</organism>
<feature type="transmembrane region" description="Helical" evidence="1">
    <location>
        <begin position="275"/>
        <end position="291"/>
    </location>
</feature>
<keyword evidence="1" id="KW-0472">Membrane</keyword>
<evidence type="ECO:0000313" key="2">
    <source>
        <dbReference type="EMBL" id="NCI49307.1"/>
    </source>
</evidence>
<feature type="transmembrane region" description="Helical" evidence="1">
    <location>
        <begin position="77"/>
        <end position="94"/>
    </location>
</feature>
<evidence type="ECO:0000313" key="3">
    <source>
        <dbReference type="Proteomes" id="UP000753802"/>
    </source>
</evidence>